<organism evidence="1 2">
    <name type="scientific">Enterococcus dongliensis</name>
    <dbReference type="NCBI Taxonomy" id="2559925"/>
    <lineage>
        <taxon>Bacteria</taxon>
        <taxon>Bacillati</taxon>
        <taxon>Bacillota</taxon>
        <taxon>Bacilli</taxon>
        <taxon>Lactobacillales</taxon>
        <taxon>Enterococcaceae</taxon>
        <taxon>Enterococcus</taxon>
    </lineage>
</organism>
<evidence type="ECO:0000313" key="1">
    <source>
        <dbReference type="EMBL" id="MDT2638183.1"/>
    </source>
</evidence>
<dbReference type="Proteomes" id="UP001245561">
    <property type="component" value="Unassembled WGS sequence"/>
</dbReference>
<comment type="caution">
    <text evidence="1">The sequence shown here is derived from an EMBL/GenBank/DDBJ whole genome shotgun (WGS) entry which is preliminary data.</text>
</comment>
<dbReference type="AlphaFoldDB" id="A0AAW8TMV8"/>
<accession>A0AAW8TMV8</accession>
<sequence>MKKNIKRSYLVIVTLVVAVFFMTPKLTYADSTDANYDGQSRNNFSVEIDETQDFYEFSELSEQQKQDVIEGGTYQENGLYSFFEVNLSNPKLPNQGIQLRGPAAPVLGTLSVSKTDTWVASCKVNFKATKKVNKVDYRVKAYCRGAEKTEYGTGQINSPGYSLSGKTYVYIKAAYPGTYIFTLTGQIVAADGGIGTVQPAMSQALSFWLIS</sequence>
<reference evidence="1" key="1">
    <citation type="submission" date="2023-03" db="EMBL/GenBank/DDBJ databases">
        <authorList>
            <person name="Shen W."/>
            <person name="Cai J."/>
        </authorList>
    </citation>
    <scope>NUCLEOTIDE SEQUENCE</scope>
    <source>
        <strain evidence="1">P55-2</strain>
    </source>
</reference>
<protein>
    <submittedName>
        <fullName evidence="1">Uncharacterized protein</fullName>
    </submittedName>
</protein>
<evidence type="ECO:0000313" key="2">
    <source>
        <dbReference type="Proteomes" id="UP001245561"/>
    </source>
</evidence>
<dbReference type="RefSeq" id="WP_161999970.1">
    <property type="nucleotide sequence ID" value="NZ_JARPYT010000020.1"/>
</dbReference>
<proteinExistence type="predicted"/>
<name>A0AAW8TMV8_9ENTE</name>
<gene>
    <name evidence="1" type="ORF">P7D36_11850</name>
</gene>
<dbReference type="EMBL" id="JARPYT010000020">
    <property type="protein sequence ID" value="MDT2638183.1"/>
    <property type="molecule type" value="Genomic_DNA"/>
</dbReference>